<name>U1MYV4_9EURY</name>
<evidence type="ECO:0000313" key="10">
    <source>
        <dbReference type="EMBL" id="ERG95694.1"/>
    </source>
</evidence>
<evidence type="ECO:0000256" key="5">
    <source>
        <dbReference type="ARBA" id="ARBA00023136"/>
    </source>
</evidence>
<accession>U1MYV4</accession>
<evidence type="ECO:0000313" key="11">
    <source>
        <dbReference type="Proteomes" id="UP000030710"/>
    </source>
</evidence>
<keyword evidence="10" id="KW-0449">Lipoprotein</keyword>
<evidence type="ECO:0000256" key="3">
    <source>
        <dbReference type="ARBA" id="ARBA00022692"/>
    </source>
</evidence>
<dbReference type="STRING" id="1238425.J07HQW2_02154"/>
<evidence type="ECO:0000256" key="8">
    <source>
        <dbReference type="SAM" id="Phobius"/>
    </source>
</evidence>
<feature type="transmembrane region" description="Helical" evidence="8">
    <location>
        <begin position="800"/>
        <end position="821"/>
    </location>
</feature>
<protein>
    <submittedName>
        <fullName evidence="10">ABC-type transport system, involved in lipoprotein release, permease component</fullName>
    </submittedName>
</protein>
<dbReference type="Pfam" id="PF02687">
    <property type="entry name" value="FtsX"/>
    <property type="match status" value="1"/>
</dbReference>
<dbReference type="PANTHER" id="PTHR30572">
    <property type="entry name" value="MEMBRANE COMPONENT OF TRANSPORTER-RELATED"/>
    <property type="match status" value="1"/>
</dbReference>
<keyword evidence="4 8" id="KW-1133">Transmembrane helix</keyword>
<evidence type="ECO:0000256" key="7">
    <source>
        <dbReference type="SAM" id="MobiDB-lite"/>
    </source>
</evidence>
<reference evidence="10 11" key="1">
    <citation type="journal article" date="2013" name="PLoS ONE">
        <title>Assembly-driven community genomics of a hypersaline microbial ecosystem.</title>
        <authorList>
            <person name="Podell S."/>
            <person name="Ugalde J.A."/>
            <person name="Narasingarao P."/>
            <person name="Banfield J.F."/>
            <person name="Heidelberg K.B."/>
            <person name="Allen E.E."/>
        </authorList>
    </citation>
    <scope>NUCLEOTIDE SEQUENCE [LARGE SCALE GENOMIC DNA]</scope>
    <source>
        <strain evidence="11">J07HQW2</strain>
    </source>
</reference>
<dbReference type="GO" id="GO:0022857">
    <property type="term" value="F:transmembrane transporter activity"/>
    <property type="evidence" value="ECO:0007669"/>
    <property type="project" value="TreeGrafter"/>
</dbReference>
<sequence>AVTVAFLVGAAVLGIALGTQTTEIASQFENTEVIVSADKADAEAIPFVVGQTNVQGETYTIVGLSEEPAEITIGDRTVSLPKPTPGKFGSAADTSTEEIVDRSSHPLVPDHWLVTDTETAQSVTDVQPMALSSNNDLDGVPIVAALQFFVLGSTELAEILQLTALAAAVLVMVTVYSVVRITIQERKQDIAVLRATGAPPRRIITIFSLRGLLVTGIGVALGYAGGLILVRSVINVATFLSVPTTLSAQLTPRVISLLLPAFTVFVAVGIIAGAIAAWRTVRLDPGAIKSGSSIGRGLHDQLQTKFIDWETVVPALATLAVFMCFLFVLFGIIGSVGPLAGAGQQTITEPGTPNPIASDVPVTYADAFRTQDVTASPEIILFEVVNGEPVLARGVNFTAYREFTEMSVQQGRLARGSNEAVIGGDLAQSSDISVGETILVGGSTTPAVARVEVTGRYTATGIEDDQLLVSLPTARTLGGVRGDAVNIIRTRGLTVSSNQSTIVVTGAQAVRKDGQPGVQLRVRNPGLQPNTRVLQVTVGEQRQTVSVTVGAQQSSQVFIQAASIEKSDQRIRVGEFEATVGLTPGEGEGESAGLSDNSLTIPDEIPVNSTLQVRLTQEDTAVSDAQIRYRDITRQTDAEGRAQLPFEREGSVTLTIITSESQFKRTVDVRRGINRPLDISMIISPSQPSIFTKPTAEVTVRNPWSTVREGQVVISGPERRQSQSVQLASGESTVKAFSLSQRPAGQYTVEAATSGGQRVNETYSVQGDERLGAALAQSGRYTAGGGITQGIQVVFSNIEVLIGAIILLLMVMTLGSSTAAFTRSVQTTRRKIGIYRATGAAPYTILLNIARDAALVGVVASIGALGVAMLLIEILLSTGALRAFGIVLRPQYSVLSIGVALIGGTGLAVV</sequence>
<feature type="transmembrane region" description="Helical" evidence="8">
    <location>
        <begin position="211"/>
        <end position="234"/>
    </location>
</feature>
<gene>
    <name evidence="10" type="ORF">J07HQW2_02154</name>
</gene>
<dbReference type="GO" id="GO:0005886">
    <property type="term" value="C:plasma membrane"/>
    <property type="evidence" value="ECO:0007669"/>
    <property type="project" value="UniProtKB-SubCell"/>
</dbReference>
<evidence type="ECO:0000256" key="4">
    <source>
        <dbReference type="ARBA" id="ARBA00022989"/>
    </source>
</evidence>
<feature type="transmembrane region" description="Helical" evidence="8">
    <location>
        <begin position="856"/>
        <end position="880"/>
    </location>
</feature>
<evidence type="ECO:0000256" key="6">
    <source>
        <dbReference type="ARBA" id="ARBA00038076"/>
    </source>
</evidence>
<feature type="transmembrane region" description="Helical" evidence="8">
    <location>
        <begin position="159"/>
        <end position="179"/>
    </location>
</feature>
<keyword evidence="5 8" id="KW-0472">Membrane</keyword>
<dbReference type="InterPro" id="IPR003838">
    <property type="entry name" value="ABC3_permease_C"/>
</dbReference>
<feature type="transmembrane region" description="Helical" evidence="8">
    <location>
        <begin position="892"/>
        <end position="909"/>
    </location>
</feature>
<comment type="similarity">
    <text evidence="6">Belongs to the ABC-4 integral membrane protein family.</text>
</comment>
<keyword evidence="3 8" id="KW-0812">Transmembrane</keyword>
<keyword evidence="2" id="KW-1003">Cell membrane</keyword>
<feature type="transmembrane region" description="Helical" evidence="8">
    <location>
        <begin position="312"/>
        <end position="333"/>
    </location>
</feature>
<evidence type="ECO:0000259" key="9">
    <source>
        <dbReference type="Pfam" id="PF02687"/>
    </source>
</evidence>
<dbReference type="EMBL" id="KE356561">
    <property type="protein sequence ID" value="ERG95694.1"/>
    <property type="molecule type" value="Genomic_DNA"/>
</dbReference>
<feature type="region of interest" description="Disordered" evidence="7">
    <location>
        <begin position="581"/>
        <end position="600"/>
    </location>
</feature>
<dbReference type="RefSeq" id="WP_021055167.1">
    <property type="nucleotide sequence ID" value="NZ_KE356561.1"/>
</dbReference>
<dbReference type="eggNOG" id="arCOG03256">
    <property type="taxonomic scope" value="Archaea"/>
</dbReference>
<comment type="subcellular location">
    <subcellularLocation>
        <location evidence="1">Cell membrane</location>
        <topology evidence="1">Multi-pass membrane protein</topology>
    </subcellularLocation>
</comment>
<evidence type="ECO:0000256" key="1">
    <source>
        <dbReference type="ARBA" id="ARBA00004651"/>
    </source>
</evidence>
<feature type="non-terminal residue" evidence="10">
    <location>
        <position position="1"/>
    </location>
</feature>
<feature type="non-terminal residue" evidence="10">
    <location>
        <position position="910"/>
    </location>
</feature>
<dbReference type="PANTHER" id="PTHR30572:SF4">
    <property type="entry name" value="ABC TRANSPORTER PERMEASE YTRF"/>
    <property type="match status" value="1"/>
</dbReference>
<dbReference type="AlphaFoldDB" id="U1MYV4"/>
<feature type="transmembrane region" description="Helical" evidence="8">
    <location>
        <begin position="254"/>
        <end position="278"/>
    </location>
</feature>
<dbReference type="Proteomes" id="UP000030710">
    <property type="component" value="Unassembled WGS sequence"/>
</dbReference>
<evidence type="ECO:0000256" key="2">
    <source>
        <dbReference type="ARBA" id="ARBA00022475"/>
    </source>
</evidence>
<organism evidence="10 11">
    <name type="scientific">Haloquadratum walsbyi J07HQW2</name>
    <dbReference type="NCBI Taxonomy" id="1238425"/>
    <lineage>
        <taxon>Archaea</taxon>
        <taxon>Methanobacteriati</taxon>
        <taxon>Methanobacteriota</taxon>
        <taxon>Stenosarchaea group</taxon>
        <taxon>Halobacteria</taxon>
        <taxon>Halobacteriales</taxon>
        <taxon>Haloferacaceae</taxon>
        <taxon>Haloquadratum</taxon>
    </lineage>
</organism>
<feature type="domain" description="ABC3 transporter permease C-terminal" evidence="9">
    <location>
        <begin position="164"/>
        <end position="285"/>
    </location>
</feature>
<dbReference type="HOGENOM" id="CLU_300091_0_0_2"/>
<proteinExistence type="inferred from homology"/>
<dbReference type="eggNOG" id="arCOG02312">
    <property type="taxonomic scope" value="Archaea"/>
</dbReference>
<dbReference type="InterPro" id="IPR050250">
    <property type="entry name" value="Macrolide_Exporter_MacB"/>
</dbReference>